<comment type="caution">
    <text evidence="9">The sequence shown here is derived from an EMBL/GenBank/DDBJ whole genome shotgun (WGS) entry which is preliminary data.</text>
</comment>
<dbReference type="Proteomes" id="UP001230220">
    <property type="component" value="Unassembled WGS sequence"/>
</dbReference>
<dbReference type="Gene3D" id="3.40.35.10">
    <property type="entry name" value="Phosphotransferase system, sorbose subfamily IIB component"/>
    <property type="match status" value="1"/>
</dbReference>
<evidence type="ECO:0000256" key="3">
    <source>
        <dbReference type="ARBA" id="ARBA00022490"/>
    </source>
</evidence>
<dbReference type="RefSeq" id="WP_307411972.1">
    <property type="nucleotide sequence ID" value="NZ_JAUSUR010000010.1"/>
</dbReference>
<feature type="domain" description="PTS EIIB type-4" evidence="8">
    <location>
        <begin position="1"/>
        <end position="157"/>
    </location>
</feature>
<keyword evidence="3" id="KW-0963">Cytoplasm</keyword>
<accession>A0ABU0E8I5</accession>
<evidence type="ECO:0000256" key="7">
    <source>
        <dbReference type="ARBA" id="ARBA00022777"/>
    </source>
</evidence>
<evidence type="ECO:0000256" key="1">
    <source>
        <dbReference type="ARBA" id="ARBA00004496"/>
    </source>
</evidence>
<dbReference type="SUPFAM" id="SSF52728">
    <property type="entry name" value="PTS IIb component"/>
    <property type="match status" value="1"/>
</dbReference>
<dbReference type="InterPro" id="IPR036667">
    <property type="entry name" value="PTS_IIB_sorbose-sp_sf"/>
</dbReference>
<evidence type="ECO:0000256" key="2">
    <source>
        <dbReference type="ARBA" id="ARBA00022448"/>
    </source>
</evidence>
<evidence type="ECO:0000256" key="4">
    <source>
        <dbReference type="ARBA" id="ARBA00022597"/>
    </source>
</evidence>
<keyword evidence="10" id="KW-1185">Reference proteome</keyword>
<keyword evidence="4" id="KW-0762">Sugar transport</keyword>
<dbReference type="PROSITE" id="PS51101">
    <property type="entry name" value="PTS_EIIB_TYPE_4"/>
    <property type="match status" value="1"/>
</dbReference>
<dbReference type="EMBL" id="JAUSUR010000010">
    <property type="protein sequence ID" value="MDQ0363209.1"/>
    <property type="molecule type" value="Genomic_DNA"/>
</dbReference>
<proteinExistence type="predicted"/>
<evidence type="ECO:0000313" key="10">
    <source>
        <dbReference type="Proteomes" id="UP001230220"/>
    </source>
</evidence>
<protein>
    <submittedName>
        <fullName evidence="9">PTS system mannose-specific IIB component</fullName>
    </submittedName>
</protein>
<organism evidence="9 10">
    <name type="scientific">Breznakia pachnodae</name>
    <dbReference type="NCBI Taxonomy" id="265178"/>
    <lineage>
        <taxon>Bacteria</taxon>
        <taxon>Bacillati</taxon>
        <taxon>Bacillota</taxon>
        <taxon>Erysipelotrichia</taxon>
        <taxon>Erysipelotrichales</taxon>
        <taxon>Erysipelotrichaceae</taxon>
        <taxon>Breznakia</taxon>
    </lineage>
</organism>
<keyword evidence="2" id="KW-0813">Transport</keyword>
<comment type="subcellular location">
    <subcellularLocation>
        <location evidence="1">Cytoplasm</location>
    </subcellularLocation>
</comment>
<gene>
    <name evidence="9" type="ORF">J2S15_003970</name>
</gene>
<evidence type="ECO:0000259" key="8">
    <source>
        <dbReference type="PROSITE" id="PS51101"/>
    </source>
</evidence>
<dbReference type="InterPro" id="IPR004720">
    <property type="entry name" value="PTS_IIB_sorbose-sp"/>
</dbReference>
<keyword evidence="5" id="KW-0808">Transferase</keyword>
<dbReference type="Pfam" id="PF03830">
    <property type="entry name" value="PTSIIB_sorb"/>
    <property type="match status" value="1"/>
</dbReference>
<reference evidence="9 10" key="1">
    <citation type="submission" date="2023-07" db="EMBL/GenBank/DDBJ databases">
        <title>Genomic Encyclopedia of Type Strains, Phase IV (KMG-IV): sequencing the most valuable type-strain genomes for metagenomic binning, comparative biology and taxonomic classification.</title>
        <authorList>
            <person name="Goeker M."/>
        </authorList>
    </citation>
    <scope>NUCLEOTIDE SEQUENCE [LARGE SCALE GENOMIC DNA]</scope>
    <source>
        <strain evidence="9 10">DSM 16784</strain>
    </source>
</reference>
<name>A0ABU0E8I5_9FIRM</name>
<keyword evidence="6" id="KW-0598">Phosphotransferase system</keyword>
<keyword evidence="7" id="KW-0418">Kinase</keyword>
<sequence>MKNIVWTRIDDRLIHGQVMTQWIQYTSANEVLIIDDGVAKDSFLQMVMKSSVPKTINLEVRSVEEAVDYLKDDSKSEKIIILVKTPIVLDELANNGIDFELINVGGIGAKAGRKSMYKNISVSEDEKTAFRNLVDKGVNVFFRVVTTDPQEDIKKYL</sequence>
<evidence type="ECO:0000256" key="5">
    <source>
        <dbReference type="ARBA" id="ARBA00022679"/>
    </source>
</evidence>
<evidence type="ECO:0000256" key="6">
    <source>
        <dbReference type="ARBA" id="ARBA00022683"/>
    </source>
</evidence>
<evidence type="ECO:0000313" key="9">
    <source>
        <dbReference type="EMBL" id="MDQ0363209.1"/>
    </source>
</evidence>